<dbReference type="Gene3D" id="2.70.70.10">
    <property type="entry name" value="Glucose Permease (Domain IIA)"/>
    <property type="match status" value="1"/>
</dbReference>
<evidence type="ECO:0000313" key="5">
    <source>
        <dbReference type="Proteomes" id="UP000177817"/>
    </source>
</evidence>
<dbReference type="GO" id="GO:0004222">
    <property type="term" value="F:metalloendopeptidase activity"/>
    <property type="evidence" value="ECO:0007669"/>
    <property type="project" value="TreeGrafter"/>
</dbReference>
<feature type="domain" description="M23ase beta-sheet core" evidence="3">
    <location>
        <begin position="317"/>
        <end position="379"/>
    </location>
</feature>
<feature type="coiled-coil region" evidence="2">
    <location>
        <begin position="197"/>
        <end position="270"/>
    </location>
</feature>
<evidence type="ECO:0000256" key="1">
    <source>
        <dbReference type="ARBA" id="ARBA00022729"/>
    </source>
</evidence>
<evidence type="ECO:0000313" key="4">
    <source>
        <dbReference type="EMBL" id="OGY88809.1"/>
    </source>
</evidence>
<gene>
    <name evidence="4" type="ORF">A2677_02535</name>
</gene>
<dbReference type="PANTHER" id="PTHR21666">
    <property type="entry name" value="PEPTIDASE-RELATED"/>
    <property type="match status" value="1"/>
</dbReference>
<proteinExistence type="predicted"/>
<comment type="caution">
    <text evidence="4">The sequence shown here is derived from an EMBL/GenBank/DDBJ whole genome shotgun (WGS) entry which is preliminary data.</text>
</comment>
<dbReference type="InterPro" id="IPR016047">
    <property type="entry name" value="M23ase_b-sheet_dom"/>
</dbReference>
<dbReference type="CDD" id="cd12797">
    <property type="entry name" value="M23_peptidase"/>
    <property type="match status" value="1"/>
</dbReference>
<dbReference type="InterPro" id="IPR050570">
    <property type="entry name" value="Cell_wall_metabolism_enzyme"/>
</dbReference>
<dbReference type="Gene3D" id="6.10.250.3150">
    <property type="match status" value="1"/>
</dbReference>
<dbReference type="PANTHER" id="PTHR21666:SF289">
    <property type="entry name" value="L-ALA--D-GLU ENDOPEPTIDASE"/>
    <property type="match status" value="1"/>
</dbReference>
<accession>A0A1G2BJV2</accession>
<dbReference type="SUPFAM" id="SSF51261">
    <property type="entry name" value="Duplicated hybrid motif"/>
    <property type="match status" value="1"/>
</dbReference>
<keyword evidence="1" id="KW-0732">Signal</keyword>
<sequence length="379" mass="42877">MFLRKTKTKKSTVQRFLTSSTAILALFFIVAPVTAQIEFRADATYNQEIWDMNQKINEKQKQADSLKRQIEFYQKSIASKRHEISTLSYQLSTIDQTMTEISLEKEALELNIDQINLQIRNSQLKIQATEENIAEQKERLGELIRELYRSDQQNNLLTILATNNSISEYLYKLQGLQSLQGSIVSGVDDLTNLKTALVSEQDELGNNKHEIEQLEIELEAKQGSLDEQRIAKYALISDTQGQESKYQELLQGLRDQQNQINSDIVALEQTAREQLNRQLKPGEHDLGSGVMIWPIPARTITAYFHDPNYPYRNIFEHPAIDIATPQGTPVRAADSGYVATAKNGGYGYSYIVLVHDNGISTVYGHISSISALEGTFVTQ</sequence>
<protein>
    <recommendedName>
        <fullName evidence="3">M23ase beta-sheet core domain-containing protein</fullName>
    </recommendedName>
</protein>
<dbReference type="EMBL" id="MHKK01000053">
    <property type="protein sequence ID" value="OGY88809.1"/>
    <property type="molecule type" value="Genomic_DNA"/>
</dbReference>
<dbReference type="InterPro" id="IPR011055">
    <property type="entry name" value="Dup_hybrid_motif"/>
</dbReference>
<feature type="non-terminal residue" evidence="4">
    <location>
        <position position="379"/>
    </location>
</feature>
<feature type="coiled-coil region" evidence="2">
    <location>
        <begin position="49"/>
        <end position="146"/>
    </location>
</feature>
<keyword evidence="2" id="KW-0175">Coiled coil</keyword>
<name>A0A1G2BJV2_9BACT</name>
<evidence type="ECO:0000256" key="2">
    <source>
        <dbReference type="SAM" id="Coils"/>
    </source>
</evidence>
<evidence type="ECO:0000259" key="3">
    <source>
        <dbReference type="Pfam" id="PF01551"/>
    </source>
</evidence>
<dbReference type="AlphaFoldDB" id="A0A1G2BJV2"/>
<dbReference type="Proteomes" id="UP000177817">
    <property type="component" value="Unassembled WGS sequence"/>
</dbReference>
<organism evidence="4 5">
    <name type="scientific">Candidatus Komeilibacteria bacterium RIFCSPHIGHO2_01_FULL_52_14</name>
    <dbReference type="NCBI Taxonomy" id="1798549"/>
    <lineage>
        <taxon>Bacteria</taxon>
        <taxon>Candidatus Komeiliibacteriota</taxon>
    </lineage>
</organism>
<dbReference type="Pfam" id="PF01551">
    <property type="entry name" value="Peptidase_M23"/>
    <property type="match status" value="1"/>
</dbReference>
<reference evidence="4 5" key="1">
    <citation type="journal article" date="2016" name="Nat. Commun.">
        <title>Thousands of microbial genomes shed light on interconnected biogeochemical processes in an aquifer system.</title>
        <authorList>
            <person name="Anantharaman K."/>
            <person name="Brown C.T."/>
            <person name="Hug L.A."/>
            <person name="Sharon I."/>
            <person name="Castelle C.J."/>
            <person name="Probst A.J."/>
            <person name="Thomas B.C."/>
            <person name="Singh A."/>
            <person name="Wilkins M.J."/>
            <person name="Karaoz U."/>
            <person name="Brodie E.L."/>
            <person name="Williams K.H."/>
            <person name="Hubbard S.S."/>
            <person name="Banfield J.F."/>
        </authorList>
    </citation>
    <scope>NUCLEOTIDE SEQUENCE [LARGE SCALE GENOMIC DNA]</scope>
</reference>